<sequence length="167" mass="18188">MVALGLRTLARWLLPVLMLMAHAVHAAPLELEVQGKISRTNDASHTVYRISEAELLSLPAHTITTSTRWTPTSAFTGPLLSDVLKLVGANGSAVELHTLDDYTVTVPASDAQRYGAILAYSMNGKRLKVRDFGPLFLIYPRDAYPSELTGAAADGKFVWQVKALNLK</sequence>
<dbReference type="EMBL" id="FCON02000192">
    <property type="protein sequence ID" value="SAL85534.1"/>
    <property type="molecule type" value="Genomic_DNA"/>
</dbReference>
<evidence type="ECO:0000313" key="3">
    <source>
        <dbReference type="EMBL" id="SAL85534.1"/>
    </source>
</evidence>
<dbReference type="Proteomes" id="UP000054770">
    <property type="component" value="Unassembled WGS sequence"/>
</dbReference>
<dbReference type="OrthoDB" id="9798763at2"/>
<accession>A0A158KWP8</accession>
<dbReference type="AlphaFoldDB" id="A0A158KWP8"/>
<dbReference type="Pfam" id="PF00174">
    <property type="entry name" value="Oxidored_molyb"/>
    <property type="match status" value="1"/>
</dbReference>
<keyword evidence="1" id="KW-0732">Signal</keyword>
<feature type="domain" description="Oxidoreductase molybdopterin-binding" evidence="2">
    <location>
        <begin position="67"/>
        <end position="140"/>
    </location>
</feature>
<feature type="chain" id="PRO_5011118171" evidence="1">
    <location>
        <begin position="27"/>
        <end position="167"/>
    </location>
</feature>
<evidence type="ECO:0000256" key="1">
    <source>
        <dbReference type="SAM" id="SignalP"/>
    </source>
</evidence>
<organism evidence="3 4">
    <name type="scientific">Caballeronia choica</name>
    <dbReference type="NCBI Taxonomy" id="326476"/>
    <lineage>
        <taxon>Bacteria</taxon>
        <taxon>Pseudomonadati</taxon>
        <taxon>Pseudomonadota</taxon>
        <taxon>Betaproteobacteria</taxon>
        <taxon>Burkholderiales</taxon>
        <taxon>Burkholderiaceae</taxon>
        <taxon>Caballeronia</taxon>
    </lineage>
</organism>
<comment type="caution">
    <text evidence="3">The sequence shown here is derived from an EMBL/GenBank/DDBJ whole genome shotgun (WGS) entry which is preliminary data.</text>
</comment>
<name>A0A158KWP8_9BURK</name>
<evidence type="ECO:0000259" key="2">
    <source>
        <dbReference type="Pfam" id="PF00174"/>
    </source>
</evidence>
<dbReference type="InterPro" id="IPR036374">
    <property type="entry name" value="OxRdtase_Mopterin-bd_sf"/>
</dbReference>
<dbReference type="Gene3D" id="3.90.420.10">
    <property type="entry name" value="Oxidoreductase, molybdopterin-binding domain"/>
    <property type="match status" value="1"/>
</dbReference>
<gene>
    <name evidence="3" type="ORF">AWB68_07712</name>
</gene>
<dbReference type="InterPro" id="IPR000572">
    <property type="entry name" value="OxRdtase_Mopterin-bd_dom"/>
</dbReference>
<keyword evidence="4" id="KW-1185">Reference proteome</keyword>
<reference evidence="3" key="1">
    <citation type="submission" date="2016-01" db="EMBL/GenBank/DDBJ databases">
        <authorList>
            <person name="Peeters C."/>
        </authorList>
    </citation>
    <scope>NUCLEOTIDE SEQUENCE [LARGE SCALE GENOMIC DNA]</scope>
    <source>
        <strain evidence="3">LMG 22940</strain>
    </source>
</reference>
<evidence type="ECO:0000313" key="4">
    <source>
        <dbReference type="Proteomes" id="UP000054770"/>
    </source>
</evidence>
<feature type="signal peptide" evidence="1">
    <location>
        <begin position="1"/>
        <end position="26"/>
    </location>
</feature>
<protein>
    <submittedName>
        <fullName evidence="3">Oxidoreductase molybdopterin binding protein</fullName>
    </submittedName>
</protein>
<proteinExistence type="predicted"/>
<dbReference type="SUPFAM" id="SSF56524">
    <property type="entry name" value="Oxidoreductase molybdopterin-binding domain"/>
    <property type="match status" value="1"/>
</dbReference>